<comment type="caution">
    <text evidence="1">The sequence shown here is derived from an EMBL/GenBank/DDBJ whole genome shotgun (WGS) entry which is preliminary data.</text>
</comment>
<reference evidence="1 2" key="1">
    <citation type="journal article" date="2024" name="Commun. Biol.">
        <title>Comparative genomic analysis of thermophilic fungi reveals convergent evolutionary adaptations and gene losses.</title>
        <authorList>
            <person name="Steindorff A.S."/>
            <person name="Aguilar-Pontes M.V."/>
            <person name="Robinson A.J."/>
            <person name="Andreopoulos B."/>
            <person name="LaButti K."/>
            <person name="Kuo A."/>
            <person name="Mondo S."/>
            <person name="Riley R."/>
            <person name="Otillar R."/>
            <person name="Haridas S."/>
            <person name="Lipzen A."/>
            <person name="Grimwood J."/>
            <person name="Schmutz J."/>
            <person name="Clum A."/>
            <person name="Reid I.D."/>
            <person name="Moisan M.C."/>
            <person name="Butler G."/>
            <person name="Nguyen T.T.M."/>
            <person name="Dewar K."/>
            <person name="Conant G."/>
            <person name="Drula E."/>
            <person name="Henrissat B."/>
            <person name="Hansel C."/>
            <person name="Singer S."/>
            <person name="Hutchinson M.I."/>
            <person name="de Vries R.P."/>
            <person name="Natvig D.O."/>
            <person name="Powell A.J."/>
            <person name="Tsang A."/>
            <person name="Grigoriev I.V."/>
        </authorList>
    </citation>
    <scope>NUCLEOTIDE SEQUENCE [LARGE SCALE GENOMIC DNA]</scope>
    <source>
        <strain evidence="1 2">ATCC 24622</strain>
    </source>
</reference>
<sequence>MASSALREEYHLWAAVRLWMQQAPQRWELASELGFIPIPTCWIGDVCMEIRAKRLVNGEDLIQMLVQDAHDHRSCTYEDLYRWEKSCLPWGGWNPPSPPEDWTYMSYEGLTGDAMKERLERAFEVLEAAYRKWHSNNVLQTA</sequence>
<keyword evidence="2" id="KW-1185">Reference proteome</keyword>
<evidence type="ECO:0000313" key="2">
    <source>
        <dbReference type="Proteomes" id="UP001586593"/>
    </source>
</evidence>
<organism evidence="1 2">
    <name type="scientific">Phialemonium thermophilum</name>
    <dbReference type="NCBI Taxonomy" id="223376"/>
    <lineage>
        <taxon>Eukaryota</taxon>
        <taxon>Fungi</taxon>
        <taxon>Dikarya</taxon>
        <taxon>Ascomycota</taxon>
        <taxon>Pezizomycotina</taxon>
        <taxon>Sordariomycetes</taxon>
        <taxon>Sordariomycetidae</taxon>
        <taxon>Cephalothecales</taxon>
        <taxon>Cephalothecaceae</taxon>
        <taxon>Phialemonium</taxon>
    </lineage>
</organism>
<dbReference type="Proteomes" id="UP001586593">
    <property type="component" value="Unassembled WGS sequence"/>
</dbReference>
<evidence type="ECO:0000313" key="1">
    <source>
        <dbReference type="EMBL" id="KAL1840493.1"/>
    </source>
</evidence>
<dbReference type="EMBL" id="JAZHXJ010002196">
    <property type="protein sequence ID" value="KAL1840493.1"/>
    <property type="molecule type" value="Genomic_DNA"/>
</dbReference>
<proteinExistence type="predicted"/>
<gene>
    <name evidence="1" type="ORF">VTK73DRAFT_3732</name>
</gene>
<name>A0ABR3VFP7_9PEZI</name>
<protein>
    <submittedName>
        <fullName evidence="1">Uncharacterized protein</fullName>
    </submittedName>
</protein>
<accession>A0ABR3VFP7</accession>